<dbReference type="AlphaFoldDB" id="A0A7M7NR97"/>
<dbReference type="PANTHER" id="PTHR14614:SF164">
    <property type="entry name" value="HISTONE-ARGININE METHYLTRANSFERASE METTL23"/>
    <property type="match status" value="1"/>
</dbReference>
<dbReference type="GO" id="GO:0035642">
    <property type="term" value="F:histone H3R17 methyltransferase activity"/>
    <property type="evidence" value="ECO:0000318"/>
    <property type="project" value="GO_Central"/>
</dbReference>
<dbReference type="InterPro" id="IPR029063">
    <property type="entry name" value="SAM-dependent_MTases_sf"/>
</dbReference>
<evidence type="ECO:0000313" key="5">
    <source>
        <dbReference type="EnsemblMetazoa" id="XP_030840338"/>
    </source>
</evidence>
<reference evidence="6" key="1">
    <citation type="submission" date="2015-02" db="EMBL/GenBank/DDBJ databases">
        <title>Genome sequencing for Strongylocentrotus purpuratus.</title>
        <authorList>
            <person name="Murali S."/>
            <person name="Liu Y."/>
            <person name="Vee V."/>
            <person name="English A."/>
            <person name="Wang M."/>
            <person name="Skinner E."/>
            <person name="Han Y."/>
            <person name="Muzny D.M."/>
            <person name="Worley K.C."/>
            <person name="Gibbs R.A."/>
        </authorList>
    </citation>
    <scope>NUCLEOTIDE SEQUENCE</scope>
</reference>
<evidence type="ECO:0000256" key="3">
    <source>
        <dbReference type="ARBA" id="ARBA00022691"/>
    </source>
</evidence>
<dbReference type="GO" id="GO:0040029">
    <property type="term" value="P:epigenetic regulation of gene expression"/>
    <property type="evidence" value="ECO:0000318"/>
    <property type="project" value="GO_Central"/>
</dbReference>
<dbReference type="OMA" id="RADWSIE"/>
<dbReference type="GO" id="GO:0032259">
    <property type="term" value="P:methylation"/>
    <property type="evidence" value="ECO:0007669"/>
    <property type="project" value="UniProtKB-KW"/>
</dbReference>
<dbReference type="InterPro" id="IPR019410">
    <property type="entry name" value="Methyltransf_16"/>
</dbReference>
<keyword evidence="2" id="KW-0808">Transferase</keyword>
<dbReference type="InParanoid" id="A0A7M7NR97"/>
<dbReference type="SUPFAM" id="SSF53335">
    <property type="entry name" value="S-adenosyl-L-methionine-dependent methyltransferases"/>
    <property type="match status" value="1"/>
</dbReference>
<sequence>MEPSTLASMSSERVRRFQWDDEEESISILIPEVIDPAYGMYVWPCAPVLAQYVWYRREWIRDKHVLELGAGTSLPGVMAAKCGTRVTLSDDCRQPRSIENCKRSCLANHLEGVGVIGLTWGRVSPAMATLSLVDVVLASDCFYDSKDFEDVLVTFRYFIDKNPDCQCWVTYQERSSDRSLEALLLKWNLSCKHIRLSSFGAESPTLAGSTLPGNHKIQMMVITNG</sequence>
<organism evidence="5 6">
    <name type="scientific">Strongylocentrotus purpuratus</name>
    <name type="common">Purple sea urchin</name>
    <dbReference type="NCBI Taxonomy" id="7668"/>
    <lineage>
        <taxon>Eukaryota</taxon>
        <taxon>Metazoa</taxon>
        <taxon>Echinodermata</taxon>
        <taxon>Eleutherozoa</taxon>
        <taxon>Echinozoa</taxon>
        <taxon>Echinoidea</taxon>
        <taxon>Euechinoidea</taxon>
        <taxon>Echinacea</taxon>
        <taxon>Camarodonta</taxon>
        <taxon>Echinidea</taxon>
        <taxon>Strongylocentrotidae</taxon>
        <taxon>Strongylocentrotus</taxon>
    </lineage>
</organism>
<keyword evidence="1" id="KW-0489">Methyltransferase</keyword>
<name>A0A7M7NR97_STRPU</name>
<dbReference type="Gene3D" id="3.40.50.150">
    <property type="entry name" value="Vaccinia Virus protein VP39"/>
    <property type="match status" value="1"/>
</dbReference>
<evidence type="ECO:0000313" key="6">
    <source>
        <dbReference type="Proteomes" id="UP000007110"/>
    </source>
</evidence>
<dbReference type="Pfam" id="PF10294">
    <property type="entry name" value="Methyltransf_16"/>
    <property type="match status" value="1"/>
</dbReference>
<dbReference type="PANTHER" id="PTHR14614">
    <property type="entry name" value="HEPATOCELLULAR CARCINOMA-ASSOCIATED ANTIGEN"/>
    <property type="match status" value="1"/>
</dbReference>
<accession>A0A7M7NR97</accession>
<dbReference type="KEGG" id="spu:584251"/>
<proteinExistence type="inferred from homology"/>
<evidence type="ECO:0000256" key="4">
    <source>
        <dbReference type="ARBA" id="ARBA00043988"/>
    </source>
</evidence>
<evidence type="ECO:0000256" key="2">
    <source>
        <dbReference type="ARBA" id="ARBA00022679"/>
    </source>
</evidence>
<dbReference type="FunCoup" id="A0A7M7NR97">
    <property type="interactions" value="915"/>
</dbReference>
<dbReference type="GO" id="GO:0005737">
    <property type="term" value="C:cytoplasm"/>
    <property type="evidence" value="ECO:0000318"/>
    <property type="project" value="GO_Central"/>
</dbReference>
<dbReference type="GO" id="GO:0005634">
    <property type="term" value="C:nucleus"/>
    <property type="evidence" value="ECO:0000318"/>
    <property type="project" value="GO_Central"/>
</dbReference>
<dbReference type="OrthoDB" id="407325at2759"/>
<evidence type="ECO:0000256" key="1">
    <source>
        <dbReference type="ARBA" id="ARBA00022603"/>
    </source>
</evidence>
<dbReference type="RefSeq" id="XP_030840338.1">
    <property type="nucleotide sequence ID" value="XM_030984478.1"/>
</dbReference>
<keyword evidence="6" id="KW-1185">Reference proteome</keyword>
<dbReference type="CTD" id="124512"/>
<dbReference type="GeneID" id="584251"/>
<protein>
    <recommendedName>
        <fullName evidence="7">Methyltransferase-like protein 23</fullName>
    </recommendedName>
</protein>
<reference evidence="5" key="2">
    <citation type="submission" date="2021-01" db="UniProtKB">
        <authorList>
            <consortium name="EnsemblMetazoa"/>
        </authorList>
    </citation>
    <scope>IDENTIFICATION</scope>
</reference>
<dbReference type="Proteomes" id="UP000007110">
    <property type="component" value="Unassembled WGS sequence"/>
</dbReference>
<dbReference type="EnsemblMetazoa" id="XM_030984478">
    <property type="protein sequence ID" value="XP_030840338"/>
    <property type="gene ID" value="LOC584251"/>
</dbReference>
<evidence type="ECO:0008006" key="7">
    <source>
        <dbReference type="Google" id="ProtNLM"/>
    </source>
</evidence>
<comment type="similarity">
    <text evidence="4">Belongs to the methyltransferase superfamily. METTL23 family.</text>
</comment>
<keyword evidence="3" id="KW-0949">S-adenosyl-L-methionine</keyword>